<dbReference type="EMBL" id="JADGKB010000076">
    <property type="protein sequence ID" value="KAJ3254878.1"/>
    <property type="molecule type" value="Genomic_DNA"/>
</dbReference>
<protein>
    <recommendedName>
        <fullName evidence="1">D-lactate dehydratase</fullName>
        <ecNumber evidence="1">4.2.1.130</ecNumber>
    </recommendedName>
</protein>
<feature type="domain" description="DJ-1/PfpI" evidence="3">
    <location>
        <begin position="17"/>
        <end position="72"/>
    </location>
</feature>
<reference evidence="4" key="1">
    <citation type="submission" date="2020-05" db="EMBL/GenBank/DDBJ databases">
        <title>Phylogenomic resolution of chytrid fungi.</title>
        <authorList>
            <person name="Stajich J.E."/>
            <person name="Amses K."/>
            <person name="Simmons R."/>
            <person name="Seto K."/>
            <person name="Myers J."/>
            <person name="Bonds A."/>
            <person name="Quandt C.A."/>
            <person name="Barry K."/>
            <person name="Liu P."/>
            <person name="Grigoriev I."/>
            <person name="Longcore J.E."/>
            <person name="James T.Y."/>
        </authorList>
    </citation>
    <scope>NUCLEOTIDE SEQUENCE</scope>
    <source>
        <strain evidence="4">PLAUS21</strain>
    </source>
</reference>
<evidence type="ECO:0000313" key="4">
    <source>
        <dbReference type="EMBL" id="KAJ3254878.1"/>
    </source>
</evidence>
<organism evidence="4 5">
    <name type="scientific">Boothiomyces macroporosus</name>
    <dbReference type="NCBI Taxonomy" id="261099"/>
    <lineage>
        <taxon>Eukaryota</taxon>
        <taxon>Fungi</taxon>
        <taxon>Fungi incertae sedis</taxon>
        <taxon>Chytridiomycota</taxon>
        <taxon>Chytridiomycota incertae sedis</taxon>
        <taxon>Chytridiomycetes</taxon>
        <taxon>Rhizophydiales</taxon>
        <taxon>Terramycetaceae</taxon>
        <taxon>Boothiomyces</taxon>
    </lineage>
</organism>
<accession>A0AAD5Y1V3</accession>
<comment type="catalytic activity">
    <reaction evidence="2">
        <text>methylglyoxal + H2O = (R)-lactate + H(+)</text>
        <dbReference type="Rhea" id="RHEA:27754"/>
        <dbReference type="ChEBI" id="CHEBI:15377"/>
        <dbReference type="ChEBI" id="CHEBI:15378"/>
        <dbReference type="ChEBI" id="CHEBI:16004"/>
        <dbReference type="ChEBI" id="CHEBI:17158"/>
        <dbReference type="EC" id="4.2.1.130"/>
    </reaction>
</comment>
<dbReference type="EC" id="4.2.1.130" evidence="1"/>
<dbReference type="InterPro" id="IPR050325">
    <property type="entry name" value="Prot/Nucl_acid_deglycase"/>
</dbReference>
<dbReference type="GO" id="GO:0005739">
    <property type="term" value="C:mitochondrion"/>
    <property type="evidence" value="ECO:0007669"/>
    <property type="project" value="TreeGrafter"/>
</dbReference>
<dbReference type="GO" id="GO:0005634">
    <property type="term" value="C:nucleus"/>
    <property type="evidence" value="ECO:0007669"/>
    <property type="project" value="TreeGrafter"/>
</dbReference>
<dbReference type="InterPro" id="IPR029062">
    <property type="entry name" value="Class_I_gatase-like"/>
</dbReference>
<dbReference type="GO" id="GO:1903189">
    <property type="term" value="P:glyoxal metabolic process"/>
    <property type="evidence" value="ECO:0007669"/>
    <property type="project" value="TreeGrafter"/>
</dbReference>
<dbReference type="GO" id="GO:0006979">
    <property type="term" value="P:response to oxidative stress"/>
    <property type="evidence" value="ECO:0007669"/>
    <property type="project" value="TreeGrafter"/>
</dbReference>
<dbReference type="PANTHER" id="PTHR48094">
    <property type="entry name" value="PROTEIN/NUCLEIC ACID DEGLYCASE DJ-1-RELATED"/>
    <property type="match status" value="1"/>
</dbReference>
<comment type="caution">
    <text evidence="4">The sequence shown here is derived from an EMBL/GenBank/DDBJ whole genome shotgun (WGS) entry which is preliminary data.</text>
</comment>
<dbReference type="InterPro" id="IPR002818">
    <property type="entry name" value="DJ-1/PfpI"/>
</dbReference>
<dbReference type="SUPFAM" id="SSF52317">
    <property type="entry name" value="Class I glutamine amidotransferase-like"/>
    <property type="match status" value="1"/>
</dbReference>
<dbReference type="Pfam" id="PF01965">
    <property type="entry name" value="DJ-1_PfpI"/>
    <property type="match status" value="1"/>
</dbReference>
<proteinExistence type="predicted"/>
<gene>
    <name evidence="4" type="ORF">HK103_006774</name>
</gene>
<evidence type="ECO:0000313" key="5">
    <source>
        <dbReference type="Proteomes" id="UP001210925"/>
    </source>
</evidence>
<sequence>MVSAIVVVAPGNEEMEAAAQIANGSSVTSHPSVKDKLTHYNYREERVVVSGHLITSRGPGTTFEFALEIIKQLDSSQKADQVAGPMLVLKS</sequence>
<dbReference type="AlphaFoldDB" id="A0AAD5Y1V3"/>
<dbReference type="Gene3D" id="3.40.50.880">
    <property type="match status" value="1"/>
</dbReference>
<dbReference type="GO" id="GO:0019172">
    <property type="term" value="F:glyoxalase III activity"/>
    <property type="evidence" value="ECO:0007669"/>
    <property type="project" value="UniProtKB-EC"/>
</dbReference>
<evidence type="ECO:0000256" key="1">
    <source>
        <dbReference type="ARBA" id="ARBA00013134"/>
    </source>
</evidence>
<dbReference type="PANTHER" id="PTHR48094:SF12">
    <property type="entry name" value="PARKINSON DISEASE PROTEIN 7 HOMOLOG"/>
    <property type="match status" value="1"/>
</dbReference>
<name>A0AAD5Y1V3_9FUNG</name>
<evidence type="ECO:0000259" key="3">
    <source>
        <dbReference type="Pfam" id="PF01965"/>
    </source>
</evidence>
<dbReference type="Proteomes" id="UP001210925">
    <property type="component" value="Unassembled WGS sequence"/>
</dbReference>
<dbReference type="GO" id="GO:0046295">
    <property type="term" value="P:glycolate biosynthetic process"/>
    <property type="evidence" value="ECO:0007669"/>
    <property type="project" value="TreeGrafter"/>
</dbReference>
<keyword evidence="5" id="KW-1185">Reference proteome</keyword>
<evidence type="ECO:0000256" key="2">
    <source>
        <dbReference type="ARBA" id="ARBA00048082"/>
    </source>
</evidence>